<organism evidence="2 4">
    <name type="scientific">Nitzschia inconspicua</name>
    <dbReference type="NCBI Taxonomy" id="303405"/>
    <lineage>
        <taxon>Eukaryota</taxon>
        <taxon>Sar</taxon>
        <taxon>Stramenopiles</taxon>
        <taxon>Ochrophyta</taxon>
        <taxon>Bacillariophyta</taxon>
        <taxon>Bacillariophyceae</taxon>
        <taxon>Bacillariophycidae</taxon>
        <taxon>Bacillariales</taxon>
        <taxon>Bacillariaceae</taxon>
        <taxon>Nitzschia</taxon>
    </lineage>
</organism>
<gene>
    <name evidence="3" type="ORF">IV203_006506</name>
    <name evidence="2" type="ORF">IV203_006627</name>
</gene>
<sequence length="245" mass="27480">MTDDNKSDDDNNTNRKSSVAFAIDESEEVSYRKSRQTKRASKRSSLRSSFFRLRSLSFRRSDGDRGADIDTLRGTQGPDFEGYAVINRGGGFGCGCFGGSGKNKQEQILLIKGPYLFVFAKESDPSPTYAIELAHLKTVMQQSSSGGVQHMTIETSLGDVEWELAFQKQDIAKKFAHAFKQQAAVGEAEEIRKKLGHEDLLQKRSSVKYAETVATKKCENQPEKKEIPERGVEEMEREVEMMAPY</sequence>
<feature type="region of interest" description="Disordered" evidence="1">
    <location>
        <begin position="1"/>
        <end position="20"/>
    </location>
</feature>
<evidence type="ECO:0000313" key="3">
    <source>
        <dbReference type="EMBL" id="KAG7340102.1"/>
    </source>
</evidence>
<comment type="caution">
    <text evidence="2">The sequence shown here is derived from an EMBL/GenBank/DDBJ whole genome shotgun (WGS) entry which is preliminary data.</text>
</comment>
<evidence type="ECO:0000313" key="2">
    <source>
        <dbReference type="EMBL" id="KAG7339374.1"/>
    </source>
</evidence>
<reference evidence="2" key="1">
    <citation type="journal article" date="2021" name="Sci. Rep.">
        <title>Diploid genomic architecture of Nitzschia inconspicua, an elite biomass production diatom.</title>
        <authorList>
            <person name="Oliver A."/>
            <person name="Podell S."/>
            <person name="Pinowska A."/>
            <person name="Traller J.C."/>
            <person name="Smith S.R."/>
            <person name="McClure R."/>
            <person name="Beliaev A."/>
            <person name="Bohutskyi P."/>
            <person name="Hill E.A."/>
            <person name="Rabines A."/>
            <person name="Zheng H."/>
            <person name="Allen L.Z."/>
            <person name="Kuo A."/>
            <person name="Grigoriev I.V."/>
            <person name="Allen A.E."/>
            <person name="Hazlebeck D."/>
            <person name="Allen E.E."/>
        </authorList>
    </citation>
    <scope>NUCLEOTIDE SEQUENCE</scope>
    <source>
        <strain evidence="2">Hildebrandi</strain>
    </source>
</reference>
<evidence type="ECO:0000256" key="1">
    <source>
        <dbReference type="SAM" id="MobiDB-lite"/>
    </source>
</evidence>
<feature type="region of interest" description="Disordered" evidence="1">
    <location>
        <begin position="26"/>
        <end position="46"/>
    </location>
</feature>
<feature type="compositionally biased region" description="Basic residues" evidence="1">
    <location>
        <begin position="32"/>
        <end position="45"/>
    </location>
</feature>
<keyword evidence="4" id="KW-1185">Reference proteome</keyword>
<reference evidence="2" key="2">
    <citation type="submission" date="2021-04" db="EMBL/GenBank/DDBJ databases">
        <authorList>
            <person name="Podell S."/>
        </authorList>
    </citation>
    <scope>NUCLEOTIDE SEQUENCE</scope>
    <source>
        <strain evidence="2">Hildebrandi</strain>
    </source>
</reference>
<accession>A0A9K3PBW8</accession>
<dbReference type="EMBL" id="JAGRRH010000035">
    <property type="protein sequence ID" value="KAG7339374.1"/>
    <property type="molecule type" value="Genomic_DNA"/>
</dbReference>
<dbReference type="OrthoDB" id="46746at2759"/>
<name>A0A9K3PBW8_9STRA</name>
<proteinExistence type="predicted"/>
<protein>
    <submittedName>
        <fullName evidence="2">Uncharacterized protein</fullName>
    </submittedName>
</protein>
<dbReference type="Proteomes" id="UP000693970">
    <property type="component" value="Unassembled WGS sequence"/>
</dbReference>
<evidence type="ECO:0000313" key="4">
    <source>
        <dbReference type="Proteomes" id="UP000693970"/>
    </source>
</evidence>
<feature type="region of interest" description="Disordered" evidence="1">
    <location>
        <begin position="218"/>
        <end position="245"/>
    </location>
</feature>
<dbReference type="AlphaFoldDB" id="A0A9K3PBW8"/>
<feature type="compositionally biased region" description="Basic and acidic residues" evidence="1">
    <location>
        <begin position="1"/>
        <end position="13"/>
    </location>
</feature>
<dbReference type="EMBL" id="JAGRRH010000028">
    <property type="protein sequence ID" value="KAG7340102.1"/>
    <property type="molecule type" value="Genomic_DNA"/>
</dbReference>